<protein>
    <submittedName>
        <fullName evidence="2">AT-hook motif nuclear-localized protein</fullName>
    </submittedName>
</protein>
<organism evidence="1 2">
    <name type="scientific">Macrostomum lignano</name>
    <dbReference type="NCBI Taxonomy" id="282301"/>
    <lineage>
        <taxon>Eukaryota</taxon>
        <taxon>Metazoa</taxon>
        <taxon>Spiralia</taxon>
        <taxon>Lophotrochozoa</taxon>
        <taxon>Platyhelminthes</taxon>
        <taxon>Rhabditophora</taxon>
        <taxon>Macrostomorpha</taxon>
        <taxon>Macrostomida</taxon>
        <taxon>Macrostomidae</taxon>
        <taxon>Macrostomum</taxon>
    </lineage>
</organism>
<dbReference type="WBParaSite" id="maker-unitig_44669-snap-gene-0.3-mRNA-1">
    <property type="protein sequence ID" value="maker-unitig_44669-snap-gene-0.3-mRNA-1"/>
    <property type="gene ID" value="maker-unitig_44669-snap-gene-0.3"/>
</dbReference>
<proteinExistence type="predicted"/>
<reference evidence="2" key="1">
    <citation type="submission" date="2016-11" db="UniProtKB">
        <authorList>
            <consortium name="WormBaseParasite"/>
        </authorList>
    </citation>
    <scope>IDENTIFICATION</scope>
</reference>
<accession>A0A1I8FRH5</accession>
<dbReference type="Proteomes" id="UP000095280">
    <property type="component" value="Unplaced"/>
</dbReference>
<keyword evidence="1" id="KW-1185">Reference proteome</keyword>
<name>A0A1I8FRH5_9PLAT</name>
<evidence type="ECO:0000313" key="1">
    <source>
        <dbReference type="Proteomes" id="UP000095280"/>
    </source>
</evidence>
<dbReference type="AlphaFoldDB" id="A0A1I8FRH5"/>
<sequence length="76" mass="7933">RLHESLSSSVIHRINSAVQSGTAAALEQILKRRLGSQCFLVGSFADGWGNCLTGGICVSKPNVATSGMTLSLQSTL</sequence>
<evidence type="ECO:0000313" key="2">
    <source>
        <dbReference type="WBParaSite" id="maker-unitig_44669-snap-gene-0.3-mRNA-1"/>
    </source>
</evidence>